<dbReference type="RefSeq" id="WP_073163937.1">
    <property type="nucleotide sequence ID" value="NZ_FQZE01000001.1"/>
</dbReference>
<reference evidence="2 3" key="1">
    <citation type="submission" date="2016-11" db="EMBL/GenBank/DDBJ databases">
        <authorList>
            <person name="Jaros S."/>
            <person name="Januszkiewicz K."/>
            <person name="Wedrychowicz H."/>
        </authorList>
    </citation>
    <scope>NUCLEOTIDE SEQUENCE [LARGE SCALE GENOMIC DNA]</scope>
    <source>
        <strain evidence="2 3">DSM 27063</strain>
    </source>
</reference>
<dbReference type="GO" id="GO:0006974">
    <property type="term" value="P:DNA damage response"/>
    <property type="evidence" value="ECO:0007669"/>
    <property type="project" value="TreeGrafter"/>
</dbReference>
<dbReference type="InterPro" id="IPR007497">
    <property type="entry name" value="SIMPL/DUF541"/>
</dbReference>
<feature type="chain" id="PRO_5012974467" description="SIMPL domain-containing protein" evidence="1">
    <location>
        <begin position="19"/>
        <end position="230"/>
    </location>
</feature>
<sequence>MKNLLLITILFFAFSVSAQNTEENRFIEVRGSAEMEVQPDEMVLSITIQEYFEEEFQKNKEPEDYKTKVPLAKIEDDLIKSLRKAGIEKEDIRVRGMGNYWRQQGKEFLFSKNLEVKITDFSKVNQLTSLVDAKGIRSLNVGQMSHSEIEKFRRQVKTDALKNARKKAAYLVESLGEELGEVLSITELNDGSVRPYMVKSMMAADRAYESVEEVQNITISYQITARFKIK</sequence>
<keyword evidence="1" id="KW-0732">Signal</keyword>
<dbReference type="OrthoDB" id="1242975at2"/>
<dbReference type="Pfam" id="PF04402">
    <property type="entry name" value="SIMPL"/>
    <property type="match status" value="1"/>
</dbReference>
<accession>A0A1M6A6V1</accession>
<gene>
    <name evidence="2" type="ORF">SAMN05444280_10194</name>
</gene>
<proteinExistence type="predicted"/>
<keyword evidence="3" id="KW-1185">Reference proteome</keyword>
<protein>
    <recommendedName>
        <fullName evidence="4">SIMPL domain-containing protein</fullName>
    </recommendedName>
</protein>
<evidence type="ECO:0008006" key="4">
    <source>
        <dbReference type="Google" id="ProtNLM"/>
    </source>
</evidence>
<evidence type="ECO:0000256" key="1">
    <source>
        <dbReference type="SAM" id="SignalP"/>
    </source>
</evidence>
<dbReference type="InterPro" id="IPR052022">
    <property type="entry name" value="26kDa_periplasmic_antigen"/>
</dbReference>
<dbReference type="STRING" id="1168035.SAMN05444280_10194"/>
<evidence type="ECO:0000313" key="2">
    <source>
        <dbReference type="EMBL" id="SHI32224.1"/>
    </source>
</evidence>
<dbReference type="PANTHER" id="PTHR34387:SF1">
    <property type="entry name" value="PERIPLASMIC IMMUNOGENIC PROTEIN"/>
    <property type="match status" value="1"/>
</dbReference>
<feature type="signal peptide" evidence="1">
    <location>
        <begin position="1"/>
        <end position="18"/>
    </location>
</feature>
<dbReference type="Gene3D" id="3.30.70.2970">
    <property type="entry name" value="Protein of unknown function (DUF541), domain 2"/>
    <property type="match status" value="1"/>
</dbReference>
<organism evidence="2 3">
    <name type="scientific">Tangfeifania diversioriginum</name>
    <dbReference type="NCBI Taxonomy" id="1168035"/>
    <lineage>
        <taxon>Bacteria</taxon>
        <taxon>Pseudomonadati</taxon>
        <taxon>Bacteroidota</taxon>
        <taxon>Bacteroidia</taxon>
        <taxon>Marinilabiliales</taxon>
        <taxon>Prolixibacteraceae</taxon>
        <taxon>Tangfeifania</taxon>
    </lineage>
</organism>
<dbReference type="PANTHER" id="PTHR34387">
    <property type="entry name" value="SLR1258 PROTEIN"/>
    <property type="match status" value="1"/>
</dbReference>
<dbReference type="Proteomes" id="UP000184050">
    <property type="component" value="Unassembled WGS sequence"/>
</dbReference>
<name>A0A1M6A6V1_9BACT</name>
<dbReference type="Gene3D" id="3.30.110.170">
    <property type="entry name" value="Protein of unknown function (DUF541), domain 1"/>
    <property type="match status" value="1"/>
</dbReference>
<dbReference type="EMBL" id="FQZE01000001">
    <property type="protein sequence ID" value="SHI32224.1"/>
    <property type="molecule type" value="Genomic_DNA"/>
</dbReference>
<dbReference type="AlphaFoldDB" id="A0A1M6A6V1"/>
<evidence type="ECO:0000313" key="3">
    <source>
        <dbReference type="Proteomes" id="UP000184050"/>
    </source>
</evidence>